<dbReference type="HAMAP" id="MF_00177">
    <property type="entry name" value="Lys_tRNA_synth_class1"/>
    <property type="match status" value="1"/>
</dbReference>
<keyword evidence="6 10" id="KW-0067">ATP-binding</keyword>
<dbReference type="SUPFAM" id="SSF48163">
    <property type="entry name" value="An anticodon-binding domain of class I aminoacyl-tRNA synthetases"/>
    <property type="match status" value="1"/>
</dbReference>
<evidence type="ECO:0000256" key="4">
    <source>
        <dbReference type="ARBA" id="ARBA00022598"/>
    </source>
</evidence>
<dbReference type="Pfam" id="PF01921">
    <property type="entry name" value="tRNA-synt_1f"/>
    <property type="match status" value="1"/>
</dbReference>
<evidence type="ECO:0000313" key="11">
    <source>
        <dbReference type="EMBL" id="KEK19669.1"/>
    </source>
</evidence>
<dbReference type="PANTHER" id="PTHR37940:SF1">
    <property type="entry name" value="LYSINE--TRNA LIGASE"/>
    <property type="match status" value="1"/>
</dbReference>
<dbReference type="GO" id="GO:0005737">
    <property type="term" value="C:cytoplasm"/>
    <property type="evidence" value="ECO:0007669"/>
    <property type="project" value="UniProtKB-SubCell"/>
</dbReference>
<dbReference type="EMBL" id="JOTN01000006">
    <property type="protein sequence ID" value="KEK19669.1"/>
    <property type="molecule type" value="Genomic_DNA"/>
</dbReference>
<dbReference type="Proteomes" id="UP000027822">
    <property type="component" value="Unassembled WGS sequence"/>
</dbReference>
<dbReference type="EC" id="6.1.1.6" evidence="10"/>
<feature type="short sequence motif" description="'HIGH' region" evidence="10">
    <location>
        <begin position="29"/>
        <end position="37"/>
    </location>
</feature>
<dbReference type="InterPro" id="IPR014729">
    <property type="entry name" value="Rossmann-like_a/b/a_fold"/>
</dbReference>
<dbReference type="STRING" id="574376.BAMA_20650"/>
<evidence type="ECO:0000256" key="6">
    <source>
        <dbReference type="ARBA" id="ARBA00022840"/>
    </source>
</evidence>
<sequence>MHWAYKIAEELIEKYPNKEMYVCASGISPSGTVHIGNFREVVTTYFVVQALQRLGKKTRFILSWDDYDRFRKVPQNIDVSFEQYVGMPYSKIPDPFGCHATYAEHFEKECEVTLEQFGIEVEYIYQSEEYQKGRYNQYILETLKRRKEIYDIVMKFKTAERNEQDRDAFYPISLYCEQCKKDTTTIHMFDEVAEWLQYNCNCGHGGKLFIMESQNIKLSWKVDWPMRWMVEDVVFEPGGRDHSSETGSYNVSKEIAQEIFGYEAPHYAAYDFISIKGDNQKMSSSSGNIITPSELLQIYSPEMILFLFAKYKPNASFQIGLDEDVIRNYTEYERYYEAYKNGVLQDESIYHSIRLASAHTETELLPKFNHVASILPLVNFHVSELEGVLHQLGETYKKEAVATVSNRVRYWIENWHPEKALRVNEKKHVAYYETLQDIEKEWVKQLCNVIRNNSQLSNEEMLREIYAICHLEDKKEMKKNQKRLFTIVYKLVLNNQSGPRLPVLLKVVGTDKMLSLLEFE</sequence>
<name>A0A073JXC3_9BACI</name>
<dbReference type="InterPro" id="IPR002904">
    <property type="entry name" value="Lys-tRNA-ligase"/>
</dbReference>
<dbReference type="Gene3D" id="1.10.10.350">
    <property type="match status" value="1"/>
</dbReference>
<dbReference type="PROSITE" id="PS00178">
    <property type="entry name" value="AA_TRNA_LIGASE_I"/>
    <property type="match status" value="1"/>
</dbReference>
<evidence type="ECO:0000256" key="1">
    <source>
        <dbReference type="ARBA" id="ARBA00004496"/>
    </source>
</evidence>
<dbReference type="InterPro" id="IPR042078">
    <property type="entry name" value="Lys-tRNA-ligase_SC_fold"/>
</dbReference>
<keyword evidence="7 10" id="KW-0648">Protein biosynthesis</keyword>
<feature type="short sequence motif" description="'KMSKS' region" evidence="10">
    <location>
        <begin position="281"/>
        <end position="285"/>
    </location>
</feature>
<proteinExistence type="inferred from homology"/>
<dbReference type="Gene3D" id="3.40.50.620">
    <property type="entry name" value="HUPs"/>
    <property type="match status" value="2"/>
</dbReference>
<dbReference type="Gene3D" id="6.10.20.10">
    <property type="entry name" value="Lysine tRNA ligase, stem contact fold domain"/>
    <property type="match status" value="1"/>
</dbReference>
<dbReference type="PANTHER" id="PTHR37940">
    <property type="entry name" value="LYSINE--TRNA LIGASE"/>
    <property type="match status" value="1"/>
</dbReference>
<keyword evidence="3 10" id="KW-0963">Cytoplasm</keyword>
<dbReference type="InterPro" id="IPR001412">
    <property type="entry name" value="aa-tRNA-synth_I_CS"/>
</dbReference>
<evidence type="ECO:0000256" key="5">
    <source>
        <dbReference type="ARBA" id="ARBA00022741"/>
    </source>
</evidence>
<dbReference type="eggNOG" id="COG1384">
    <property type="taxonomic scope" value="Bacteria"/>
</dbReference>
<keyword evidence="5 10" id="KW-0547">Nucleotide-binding</keyword>
<gene>
    <name evidence="10" type="primary">lysS</name>
    <name evidence="11" type="ORF">BAMA_20650</name>
</gene>
<dbReference type="NCBIfam" id="TIGR00467">
    <property type="entry name" value="lysS_arch"/>
    <property type="match status" value="1"/>
</dbReference>
<evidence type="ECO:0000256" key="9">
    <source>
        <dbReference type="ARBA" id="ARBA00048573"/>
    </source>
</evidence>
<reference evidence="11 12" key="1">
    <citation type="submission" date="2014-06" db="EMBL/GenBank/DDBJ databases">
        <title>Draft genome sequence of Bacillus manliponensis JCM 15802 (MCCC 1A00708).</title>
        <authorList>
            <person name="Lai Q."/>
            <person name="Liu Y."/>
            <person name="Shao Z."/>
        </authorList>
    </citation>
    <scope>NUCLEOTIDE SEQUENCE [LARGE SCALE GENOMIC DNA]</scope>
    <source>
        <strain evidence="11 12">JCM 15802</strain>
    </source>
</reference>
<protein>
    <recommendedName>
        <fullName evidence="10">Lysine--tRNA ligase</fullName>
        <ecNumber evidence="10">6.1.1.6</ecNumber>
    </recommendedName>
    <alternativeName>
        <fullName evidence="10">Lysyl-tRNA synthetase</fullName>
        <shortName evidence="10">LysRS</shortName>
    </alternativeName>
</protein>
<dbReference type="OrthoDB" id="9803151at2"/>
<comment type="catalytic activity">
    <reaction evidence="9 10">
        <text>tRNA(Lys) + L-lysine + ATP = L-lysyl-tRNA(Lys) + AMP + diphosphate</text>
        <dbReference type="Rhea" id="RHEA:20792"/>
        <dbReference type="Rhea" id="RHEA-COMP:9696"/>
        <dbReference type="Rhea" id="RHEA-COMP:9697"/>
        <dbReference type="ChEBI" id="CHEBI:30616"/>
        <dbReference type="ChEBI" id="CHEBI:32551"/>
        <dbReference type="ChEBI" id="CHEBI:33019"/>
        <dbReference type="ChEBI" id="CHEBI:78442"/>
        <dbReference type="ChEBI" id="CHEBI:78529"/>
        <dbReference type="ChEBI" id="CHEBI:456215"/>
        <dbReference type="EC" id="6.1.1.6"/>
    </reaction>
</comment>
<evidence type="ECO:0000256" key="8">
    <source>
        <dbReference type="ARBA" id="ARBA00023146"/>
    </source>
</evidence>
<comment type="subcellular location">
    <subcellularLocation>
        <location evidence="1 10">Cytoplasm</location>
    </subcellularLocation>
</comment>
<keyword evidence="4 10" id="KW-0436">Ligase</keyword>
<dbReference type="InterPro" id="IPR020751">
    <property type="entry name" value="aa-tRNA-synth_I_codon-bd_sub2"/>
</dbReference>
<evidence type="ECO:0000313" key="12">
    <source>
        <dbReference type="Proteomes" id="UP000027822"/>
    </source>
</evidence>
<dbReference type="GO" id="GO:0006430">
    <property type="term" value="P:lysyl-tRNA aminoacylation"/>
    <property type="evidence" value="ECO:0007669"/>
    <property type="project" value="UniProtKB-UniRule"/>
</dbReference>
<dbReference type="SUPFAM" id="SSF52374">
    <property type="entry name" value="Nucleotidylyl transferase"/>
    <property type="match status" value="1"/>
</dbReference>
<dbReference type="AlphaFoldDB" id="A0A073JXC3"/>
<comment type="caution">
    <text evidence="11">The sequence shown here is derived from an EMBL/GenBank/DDBJ whole genome shotgun (WGS) entry which is preliminary data.</text>
</comment>
<evidence type="ECO:0000256" key="2">
    <source>
        <dbReference type="ARBA" id="ARBA00005594"/>
    </source>
</evidence>
<comment type="caution">
    <text evidence="10">Lacks conserved residue(s) required for the propagation of feature annotation.</text>
</comment>
<dbReference type="GO" id="GO:0000049">
    <property type="term" value="F:tRNA binding"/>
    <property type="evidence" value="ECO:0007669"/>
    <property type="project" value="InterPro"/>
</dbReference>
<dbReference type="InterPro" id="IPR008925">
    <property type="entry name" value="aa_tRNA-synth_I_cd-bd_sf"/>
</dbReference>
<accession>A0A073JXC3</accession>
<comment type="similarity">
    <text evidence="2 10">Belongs to the class-I aminoacyl-tRNA synthetase family.</text>
</comment>
<keyword evidence="8 10" id="KW-0030">Aminoacyl-tRNA synthetase</keyword>
<evidence type="ECO:0000256" key="3">
    <source>
        <dbReference type="ARBA" id="ARBA00022490"/>
    </source>
</evidence>
<organism evidence="11 12">
    <name type="scientific">Bacillus manliponensis</name>
    <dbReference type="NCBI Taxonomy" id="574376"/>
    <lineage>
        <taxon>Bacteria</taxon>
        <taxon>Bacillati</taxon>
        <taxon>Bacillota</taxon>
        <taxon>Bacilli</taxon>
        <taxon>Bacillales</taxon>
        <taxon>Bacillaceae</taxon>
        <taxon>Bacillus</taxon>
        <taxon>Bacillus cereus group</taxon>
    </lineage>
</organism>
<evidence type="ECO:0000256" key="7">
    <source>
        <dbReference type="ARBA" id="ARBA00022917"/>
    </source>
</evidence>
<dbReference type="GO" id="GO:0004824">
    <property type="term" value="F:lysine-tRNA ligase activity"/>
    <property type="evidence" value="ECO:0007669"/>
    <property type="project" value="UniProtKB-UniRule"/>
</dbReference>
<dbReference type="GO" id="GO:0005524">
    <property type="term" value="F:ATP binding"/>
    <property type="evidence" value="ECO:0007669"/>
    <property type="project" value="UniProtKB-UniRule"/>
</dbReference>
<keyword evidence="12" id="KW-1185">Reference proteome</keyword>
<dbReference type="RefSeq" id="WP_034638489.1">
    <property type="nucleotide sequence ID" value="NZ_CBCSJC010000015.1"/>
</dbReference>
<dbReference type="CDD" id="cd00674">
    <property type="entry name" value="LysRS_core_class_I"/>
    <property type="match status" value="1"/>
</dbReference>
<evidence type="ECO:0000256" key="10">
    <source>
        <dbReference type="HAMAP-Rule" id="MF_00177"/>
    </source>
</evidence>